<dbReference type="AlphaFoldDB" id="A0A2R5GSS8"/>
<evidence type="ECO:0000256" key="1">
    <source>
        <dbReference type="ARBA" id="ARBA00022723"/>
    </source>
</evidence>
<dbReference type="GO" id="GO:0004423">
    <property type="term" value="F:iduronate-2-sulfatase activity"/>
    <property type="evidence" value="ECO:0007669"/>
    <property type="project" value="TreeGrafter"/>
</dbReference>
<dbReference type="InterPro" id="IPR017850">
    <property type="entry name" value="Alkaline_phosphatase_core_sf"/>
</dbReference>
<dbReference type="Gene3D" id="3.40.720.10">
    <property type="entry name" value="Alkaline Phosphatase, subunit A"/>
    <property type="match status" value="1"/>
</dbReference>
<evidence type="ECO:0000313" key="6">
    <source>
        <dbReference type="Proteomes" id="UP000241890"/>
    </source>
</evidence>
<evidence type="ECO:0000313" key="5">
    <source>
        <dbReference type="EMBL" id="GBG30934.1"/>
    </source>
</evidence>
<keyword evidence="6" id="KW-1185">Reference proteome</keyword>
<dbReference type="InParanoid" id="A0A2R5GSS8"/>
<keyword evidence="1" id="KW-0479">Metal-binding</keyword>
<dbReference type="Pfam" id="PF00884">
    <property type="entry name" value="Sulfatase"/>
    <property type="match status" value="1"/>
</dbReference>
<dbReference type="GO" id="GO:0005737">
    <property type="term" value="C:cytoplasm"/>
    <property type="evidence" value="ECO:0007669"/>
    <property type="project" value="TreeGrafter"/>
</dbReference>
<accession>A0A2R5GSS8</accession>
<proteinExistence type="predicted"/>
<dbReference type="GO" id="GO:0046872">
    <property type="term" value="F:metal ion binding"/>
    <property type="evidence" value="ECO:0007669"/>
    <property type="project" value="UniProtKB-KW"/>
</dbReference>
<dbReference type="OrthoDB" id="96314at2759"/>
<protein>
    <submittedName>
        <fullName evidence="5">Iduronate 2-sulfatase</fullName>
    </submittedName>
</protein>
<dbReference type="InterPro" id="IPR000917">
    <property type="entry name" value="Sulfatase_N"/>
</dbReference>
<reference evidence="5 6" key="1">
    <citation type="submission" date="2017-12" db="EMBL/GenBank/DDBJ databases">
        <title>Sequencing, de novo assembly and annotation of complete genome of a new Thraustochytrid species, strain FCC1311.</title>
        <authorList>
            <person name="Sedici K."/>
            <person name="Godart F."/>
            <person name="Aiese Cigliano R."/>
            <person name="Sanseverino W."/>
            <person name="Barakat M."/>
            <person name="Ortet P."/>
            <person name="Marechal E."/>
            <person name="Cagnac O."/>
            <person name="Amato A."/>
        </authorList>
    </citation>
    <scope>NUCLEOTIDE SEQUENCE [LARGE SCALE GENOMIC DNA]</scope>
</reference>
<name>A0A2R5GSS8_9STRA</name>
<evidence type="ECO:0000259" key="4">
    <source>
        <dbReference type="Pfam" id="PF00884"/>
    </source>
</evidence>
<comment type="caution">
    <text evidence="5">The sequence shown here is derived from an EMBL/GenBank/DDBJ whole genome shotgun (WGS) entry which is preliminary data.</text>
</comment>
<feature type="domain" description="Sulfatase N-terminal" evidence="4">
    <location>
        <begin position="26"/>
        <end position="380"/>
    </location>
</feature>
<dbReference type="SUPFAM" id="SSF53649">
    <property type="entry name" value="Alkaline phosphatase-like"/>
    <property type="match status" value="1"/>
</dbReference>
<feature type="signal peptide" evidence="3">
    <location>
        <begin position="1"/>
        <end position="23"/>
    </location>
</feature>
<dbReference type="PANTHER" id="PTHR45953:SF1">
    <property type="entry name" value="IDURONATE 2-SULFATASE"/>
    <property type="match status" value="1"/>
</dbReference>
<feature type="chain" id="PRO_5015322549" evidence="3">
    <location>
        <begin position="24"/>
        <end position="598"/>
    </location>
</feature>
<evidence type="ECO:0000256" key="3">
    <source>
        <dbReference type="SAM" id="SignalP"/>
    </source>
</evidence>
<dbReference type="Proteomes" id="UP000241890">
    <property type="component" value="Unassembled WGS sequence"/>
</dbReference>
<keyword evidence="3" id="KW-0732">Signal</keyword>
<gene>
    <name evidence="5" type="ORF">FCC1311_071552</name>
</gene>
<keyword evidence="2" id="KW-0378">Hydrolase</keyword>
<dbReference type="PANTHER" id="PTHR45953">
    <property type="entry name" value="IDURONATE 2-SULFATASE"/>
    <property type="match status" value="1"/>
</dbReference>
<dbReference type="EMBL" id="BEYU01000085">
    <property type="protein sequence ID" value="GBG30934.1"/>
    <property type="molecule type" value="Genomic_DNA"/>
</dbReference>
<organism evidence="5 6">
    <name type="scientific">Hondaea fermentalgiana</name>
    <dbReference type="NCBI Taxonomy" id="2315210"/>
    <lineage>
        <taxon>Eukaryota</taxon>
        <taxon>Sar</taxon>
        <taxon>Stramenopiles</taxon>
        <taxon>Bigyra</taxon>
        <taxon>Labyrinthulomycetes</taxon>
        <taxon>Thraustochytrida</taxon>
        <taxon>Thraustochytriidae</taxon>
        <taxon>Hondaea</taxon>
    </lineage>
</organism>
<sequence>MRSRVDVALAVVALVGVFASSSATKKNVLLILCDDLRAEAGAYGSSDVSTPNMDAFAEESVQFNAAFAQIPKCGPERASMLSGRNPTKTNYYYHSTSRLELNLMRKSIPLPKHFASSGYRTVGSSKVFHFRGSNQKLFQRYEFQPVVINETCRTGSALYCSAETEDICPDKRSVDYAMEQLEWLESRKREKPWFMAVGIRRPHLRWEVPNSICTFDDVNSRTASDPVPNDLPTDIPEIAQRKTCEPILDSSELQNAGSLYGTSDESAPYGEVLEIESGLTKDLRMRYFCAVNWIDTLIGQLLQKVKDMGIEDKTVVVLTSDHGFNLGENQQWCKMSLFEPSLKVPLWIKDPDSPASFGTVRPHPVQLLDLMPTLGELAGAPMTSREIKKGKVDARSFAYLVRGDDKPDEDALEVLETQPSVAGFNFSYPIGAASFSIVQRCNVPGCESLMAKDFVAMGYSVRTDRYRYTEWRDWNTRGSAGDFSESGFIGAELYDYDDEGEATNIHATNPSHEQVAKLSGYLRAHYVPCFRDTDGNVIKKADDCNERGDHCVFYKRRCRDRIDCAFLGKKSASRCESHPHCRWSNRKCVVDTSALVFA</sequence>
<evidence type="ECO:0000256" key="2">
    <source>
        <dbReference type="ARBA" id="ARBA00022801"/>
    </source>
</evidence>